<dbReference type="InterPro" id="IPR027417">
    <property type="entry name" value="P-loop_NTPase"/>
</dbReference>
<dbReference type="Pfam" id="PF00005">
    <property type="entry name" value="ABC_tran"/>
    <property type="match status" value="1"/>
</dbReference>
<dbReference type="PANTHER" id="PTHR24220:SF86">
    <property type="entry name" value="ABC TRANSPORTER ABCH.1"/>
    <property type="match status" value="1"/>
</dbReference>
<evidence type="ECO:0000256" key="3">
    <source>
        <dbReference type="ARBA" id="ARBA00022840"/>
    </source>
</evidence>
<evidence type="ECO:0000313" key="5">
    <source>
        <dbReference type="EMBL" id="BBH94830.1"/>
    </source>
</evidence>
<dbReference type="InterPro" id="IPR017911">
    <property type="entry name" value="MacB-like_ATP-bd"/>
</dbReference>
<evidence type="ECO:0000256" key="1">
    <source>
        <dbReference type="ARBA" id="ARBA00022448"/>
    </source>
</evidence>
<dbReference type="Gene3D" id="3.40.50.300">
    <property type="entry name" value="P-loop containing nucleotide triphosphate hydrolases"/>
    <property type="match status" value="1"/>
</dbReference>
<sequence length="261" mass="27690">MEEEKSAGQSESHAVAAEVGQGGRPALGATILQVEEVTRSLPLGHERIEILRGISFSVRQGEFIAIVGPSGSGKSTLLGIIAGLDNPTSGRVIIDGIDVTRMSEGKLAAVRNQKIGMVFQAFNLIPTLTAQENVEIPLYVGKHKGSPAARARELLELVGLSHRLKHRPTQLSGGEQQRVAIARALAADPPIIIADEPTGNLDAANGEKLLQLIAYLRHTTGKTFIIATHDATVASHADRAIRIVDGRIAAIEVLRGEAIHS</sequence>
<dbReference type="GO" id="GO:0016887">
    <property type="term" value="F:ATP hydrolysis activity"/>
    <property type="evidence" value="ECO:0007669"/>
    <property type="project" value="InterPro"/>
</dbReference>
<dbReference type="AlphaFoldDB" id="A0A455T4M7"/>
<reference evidence="5" key="1">
    <citation type="submission" date="2018-12" db="EMBL/GenBank/DDBJ databases">
        <title>Novel natural products biosynthetic potential of the class Ktedonobacteria.</title>
        <authorList>
            <person name="Zheng Y."/>
            <person name="Saitou A."/>
            <person name="Wang C.M."/>
            <person name="Toyoda A."/>
            <person name="Minakuchi Y."/>
            <person name="Sekiguchi Y."/>
            <person name="Ueda K."/>
            <person name="Takano H."/>
            <person name="Sakai Y."/>
            <person name="Yokota A."/>
            <person name="Yabe S."/>
        </authorList>
    </citation>
    <scope>NUCLEOTIDE SEQUENCE</scope>
    <source>
        <strain evidence="5">A3-2</strain>
    </source>
</reference>
<dbReference type="PANTHER" id="PTHR24220">
    <property type="entry name" value="IMPORT ATP-BINDING PROTEIN"/>
    <property type="match status" value="1"/>
</dbReference>
<dbReference type="CDD" id="cd03255">
    <property type="entry name" value="ABC_MJ0796_LolCDE_FtsE"/>
    <property type="match status" value="1"/>
</dbReference>
<dbReference type="GO" id="GO:0098796">
    <property type="term" value="C:membrane protein complex"/>
    <property type="evidence" value="ECO:0007669"/>
    <property type="project" value="UniProtKB-ARBA"/>
</dbReference>
<gene>
    <name evidence="5" type="ORF">KTA_30290</name>
</gene>
<dbReference type="InterPro" id="IPR003439">
    <property type="entry name" value="ABC_transporter-like_ATP-bd"/>
</dbReference>
<dbReference type="GO" id="GO:0005524">
    <property type="term" value="F:ATP binding"/>
    <property type="evidence" value="ECO:0007669"/>
    <property type="project" value="UniProtKB-KW"/>
</dbReference>
<dbReference type="GO" id="GO:0005886">
    <property type="term" value="C:plasma membrane"/>
    <property type="evidence" value="ECO:0007669"/>
    <property type="project" value="TreeGrafter"/>
</dbReference>
<keyword evidence="2" id="KW-0547">Nucleotide-binding</keyword>
<keyword evidence="3 5" id="KW-0067">ATP-binding</keyword>
<dbReference type="InterPro" id="IPR017871">
    <property type="entry name" value="ABC_transporter-like_CS"/>
</dbReference>
<dbReference type="FunFam" id="3.40.50.300:FF:000032">
    <property type="entry name" value="Export ABC transporter ATP-binding protein"/>
    <property type="match status" value="1"/>
</dbReference>
<dbReference type="EMBL" id="AP019377">
    <property type="protein sequence ID" value="BBH94830.1"/>
    <property type="molecule type" value="Genomic_DNA"/>
</dbReference>
<protein>
    <submittedName>
        <fullName evidence="5">Putative ABC transporter ATP-binding protein</fullName>
    </submittedName>
</protein>
<dbReference type="InterPro" id="IPR015854">
    <property type="entry name" value="ABC_transpr_LolD-like"/>
</dbReference>
<organism evidence="5">
    <name type="scientific">Thermogemmatispora argillosa</name>
    <dbReference type="NCBI Taxonomy" id="2045280"/>
    <lineage>
        <taxon>Bacteria</taxon>
        <taxon>Bacillati</taxon>
        <taxon>Chloroflexota</taxon>
        <taxon>Ktedonobacteria</taxon>
        <taxon>Thermogemmatisporales</taxon>
        <taxon>Thermogemmatisporaceae</taxon>
        <taxon>Thermogemmatispora</taxon>
    </lineage>
</organism>
<evidence type="ECO:0000256" key="2">
    <source>
        <dbReference type="ARBA" id="ARBA00022741"/>
    </source>
</evidence>
<dbReference type="PROSITE" id="PS00211">
    <property type="entry name" value="ABC_TRANSPORTER_1"/>
    <property type="match status" value="1"/>
</dbReference>
<keyword evidence="1" id="KW-0813">Transport</keyword>
<proteinExistence type="predicted"/>
<name>A0A455T4M7_9CHLR</name>
<dbReference type="PROSITE" id="PS50893">
    <property type="entry name" value="ABC_TRANSPORTER_2"/>
    <property type="match status" value="1"/>
</dbReference>
<feature type="domain" description="ABC transporter" evidence="4">
    <location>
        <begin position="32"/>
        <end position="261"/>
    </location>
</feature>
<dbReference type="InterPro" id="IPR003593">
    <property type="entry name" value="AAA+_ATPase"/>
</dbReference>
<dbReference type="GO" id="GO:0022857">
    <property type="term" value="F:transmembrane transporter activity"/>
    <property type="evidence" value="ECO:0007669"/>
    <property type="project" value="TreeGrafter"/>
</dbReference>
<dbReference type="SUPFAM" id="SSF52540">
    <property type="entry name" value="P-loop containing nucleoside triphosphate hydrolases"/>
    <property type="match status" value="1"/>
</dbReference>
<dbReference type="SMART" id="SM00382">
    <property type="entry name" value="AAA"/>
    <property type="match status" value="1"/>
</dbReference>
<evidence type="ECO:0000259" key="4">
    <source>
        <dbReference type="PROSITE" id="PS50893"/>
    </source>
</evidence>
<accession>A0A455T4M7</accession>